<dbReference type="Pfam" id="PF00909">
    <property type="entry name" value="Ammonium_transp"/>
    <property type="match status" value="1"/>
</dbReference>
<dbReference type="EMBL" id="KQ982585">
    <property type="protein sequence ID" value="KYQ54254.1"/>
    <property type="molecule type" value="Genomic_DNA"/>
</dbReference>
<feature type="transmembrane region" description="Helical" evidence="8">
    <location>
        <begin position="343"/>
        <end position="363"/>
    </location>
</feature>
<evidence type="ECO:0000256" key="3">
    <source>
        <dbReference type="ARBA" id="ARBA00022448"/>
    </source>
</evidence>
<dbReference type="Gene3D" id="1.10.3430.10">
    <property type="entry name" value="Ammonium transporter AmtB like domains"/>
    <property type="match status" value="1"/>
</dbReference>
<feature type="transmembrane region" description="Helical" evidence="8">
    <location>
        <begin position="142"/>
        <end position="162"/>
    </location>
</feature>
<dbReference type="Proteomes" id="UP000075809">
    <property type="component" value="Unassembled WGS sequence"/>
</dbReference>
<feature type="transmembrane region" description="Helical" evidence="8">
    <location>
        <begin position="75"/>
        <end position="96"/>
    </location>
</feature>
<evidence type="ECO:0000256" key="5">
    <source>
        <dbReference type="ARBA" id="ARBA00022989"/>
    </source>
</evidence>
<evidence type="ECO:0000256" key="1">
    <source>
        <dbReference type="ARBA" id="ARBA00004141"/>
    </source>
</evidence>
<evidence type="ECO:0000256" key="6">
    <source>
        <dbReference type="ARBA" id="ARBA00023136"/>
    </source>
</evidence>
<dbReference type="GO" id="GO:0008519">
    <property type="term" value="F:ammonium channel activity"/>
    <property type="evidence" value="ECO:0007669"/>
    <property type="project" value="InterPro"/>
</dbReference>
<keyword evidence="7" id="KW-0924">Ammonia transport</keyword>
<sequence length="672" mass="74546">MSSVIRDYFYAGNYYDHAVQSQIFGNYTVVSTTHLHWNSLIRLVVTILLRIGFVVVQVGNVPIDNVNLILLQNAIDLCCITVIYFLMGFLVAYNSAGLIGAGYWIGDPTIDKNEAIVGWQAVAIASAICTTAVAGRMHIAGCLLVSVLLSGLIQPLLIRWAWMGWMAENELGGKTVVFKDRAGTAVIHIVGGLSGLIGCIVLDKRIMFRGNEYLNNANPNSARNAFGGLLLIFAGLQDLCTSSHEHGKYRMFARDSSLAYVNNFLAASSCTFVIVVIRFVFNRDPYDHWTLKRCIQGTIAGVVMVSAAPSDYSPQIVIVLGFLGGIMFHLVSTWIFHSTLEDYCNVVAVHLICGILGSILAPFCAMRKDEDTVTILLNFSWQLISLAALLVLVGTAMLLIFGMLEYYGILRNRSECLNHTWGKRTPFLQRLFSPNSDCVYLDSTSSMGHHPSIDFRFSKYQEEIKLEEGRPTVTIIANRQNVNVKIEDDVTKIPMPGARVKKMRQVHTLSGSTPTLIENGGGTGESINKDLSVIGGKRFLGKEIKCTLDPIEEIDEEILKEFEIEKNNVRLSIDDCNAGDQNPISEYFNVSGDRRDLNESNYQLRRTIKFTNLHNEFVKEDLKVVLGPNRLDSSSSDSCDDDTIFAKTPNLNESIKDIVINNDSLTYSANVL</sequence>
<dbReference type="KEGG" id="mzt:108723738"/>
<keyword evidence="4 8" id="KW-0812">Transmembrane</keyword>
<feature type="transmembrane region" description="Helical" evidence="8">
    <location>
        <begin position="116"/>
        <end position="135"/>
    </location>
</feature>
<feature type="transmembrane region" description="Helical" evidence="8">
    <location>
        <begin position="383"/>
        <end position="404"/>
    </location>
</feature>
<evidence type="ECO:0000256" key="4">
    <source>
        <dbReference type="ARBA" id="ARBA00022692"/>
    </source>
</evidence>
<dbReference type="InterPro" id="IPR024041">
    <property type="entry name" value="NH4_transpt_AmtB-like_dom"/>
</dbReference>
<dbReference type="GO" id="GO:0097272">
    <property type="term" value="P:ammonium homeostasis"/>
    <property type="evidence" value="ECO:0007669"/>
    <property type="project" value="TreeGrafter"/>
</dbReference>
<evidence type="ECO:0000256" key="7">
    <source>
        <dbReference type="ARBA" id="ARBA00023177"/>
    </source>
</evidence>
<dbReference type="InterPro" id="IPR029020">
    <property type="entry name" value="Ammonium/urea_transptr"/>
</dbReference>
<evidence type="ECO:0000313" key="10">
    <source>
        <dbReference type="EMBL" id="KYQ54254.1"/>
    </source>
</evidence>
<keyword evidence="6 8" id="KW-0472">Membrane</keyword>
<comment type="similarity">
    <text evidence="2">Belongs to the ammonia transporter channel (TC 1.A.11.2) family.</text>
</comment>
<organism evidence="10 11">
    <name type="scientific">Mycetomoellerius zeteki</name>
    <dbReference type="NCBI Taxonomy" id="64791"/>
    <lineage>
        <taxon>Eukaryota</taxon>
        <taxon>Metazoa</taxon>
        <taxon>Ecdysozoa</taxon>
        <taxon>Arthropoda</taxon>
        <taxon>Hexapoda</taxon>
        <taxon>Insecta</taxon>
        <taxon>Pterygota</taxon>
        <taxon>Neoptera</taxon>
        <taxon>Endopterygota</taxon>
        <taxon>Hymenoptera</taxon>
        <taxon>Apocrita</taxon>
        <taxon>Aculeata</taxon>
        <taxon>Formicoidea</taxon>
        <taxon>Formicidae</taxon>
        <taxon>Myrmicinae</taxon>
        <taxon>Mycetomoellerius</taxon>
    </lineage>
</organism>
<name>A0A151X242_9HYME</name>
<dbReference type="SUPFAM" id="SSF111352">
    <property type="entry name" value="Ammonium transporter"/>
    <property type="match status" value="1"/>
</dbReference>
<dbReference type="OrthoDB" id="534912at2759"/>
<dbReference type="STRING" id="64791.A0A151X242"/>
<accession>A0A151X242</accession>
<comment type="subcellular location">
    <subcellularLocation>
        <location evidence="1">Membrane</location>
        <topology evidence="1">Multi-pass membrane protein</topology>
    </subcellularLocation>
</comment>
<evidence type="ECO:0000256" key="8">
    <source>
        <dbReference type="SAM" id="Phobius"/>
    </source>
</evidence>
<dbReference type="AlphaFoldDB" id="A0A151X242"/>
<gene>
    <name evidence="10" type="ORF">ALC60_06798</name>
</gene>
<feature type="transmembrane region" description="Helical" evidence="8">
    <location>
        <begin position="258"/>
        <end position="281"/>
    </location>
</feature>
<keyword evidence="3" id="KW-0813">Transport</keyword>
<keyword evidence="5 8" id="KW-1133">Transmembrane helix</keyword>
<proteinExistence type="inferred from homology"/>
<evidence type="ECO:0000256" key="2">
    <source>
        <dbReference type="ARBA" id="ARBA00005887"/>
    </source>
</evidence>
<evidence type="ECO:0000259" key="9">
    <source>
        <dbReference type="Pfam" id="PF00909"/>
    </source>
</evidence>
<dbReference type="PANTHER" id="PTHR11730:SF6">
    <property type="entry name" value="AMMONIUM TRANSPORTER"/>
    <property type="match status" value="1"/>
</dbReference>
<feature type="transmembrane region" description="Helical" evidence="8">
    <location>
        <begin position="40"/>
        <end position="63"/>
    </location>
</feature>
<reference evidence="10 11" key="1">
    <citation type="submission" date="2015-09" db="EMBL/GenBank/DDBJ databases">
        <title>Trachymyrmex zeteki WGS genome.</title>
        <authorList>
            <person name="Nygaard S."/>
            <person name="Hu H."/>
            <person name="Boomsma J."/>
            <person name="Zhang G."/>
        </authorList>
    </citation>
    <scope>NUCLEOTIDE SEQUENCE [LARGE SCALE GENOMIC DNA]</scope>
    <source>
        <strain evidence="10">Tzet28-1</strain>
        <tissue evidence="10">Whole body</tissue>
    </source>
</reference>
<dbReference type="PANTHER" id="PTHR11730">
    <property type="entry name" value="AMMONIUM TRANSPORTER"/>
    <property type="match status" value="1"/>
</dbReference>
<keyword evidence="11" id="KW-1185">Reference proteome</keyword>
<evidence type="ECO:0000313" key="11">
    <source>
        <dbReference type="Proteomes" id="UP000075809"/>
    </source>
</evidence>
<protein>
    <submittedName>
        <fullName evidence="10">Putative ammonium transporter 1</fullName>
    </submittedName>
</protein>
<feature type="transmembrane region" description="Helical" evidence="8">
    <location>
        <begin position="182"/>
        <end position="202"/>
    </location>
</feature>
<feature type="transmembrane region" description="Helical" evidence="8">
    <location>
        <begin position="316"/>
        <end position="336"/>
    </location>
</feature>
<feature type="domain" description="Ammonium transporter AmtB-like" evidence="9">
    <location>
        <begin position="44"/>
        <end position="412"/>
    </location>
</feature>
<dbReference type="GO" id="GO:0005886">
    <property type="term" value="C:plasma membrane"/>
    <property type="evidence" value="ECO:0007669"/>
    <property type="project" value="TreeGrafter"/>
</dbReference>